<reference evidence="4 5" key="1">
    <citation type="journal article" date="2016" name="Genome Announc.">
        <title>Genome Sequence of Madurella mycetomatis mm55, Isolated from a Human Mycetoma Case in Sudan.</title>
        <authorList>
            <person name="Smit S."/>
            <person name="Derks M.F."/>
            <person name="Bervoets S."/>
            <person name="Fahal A."/>
            <person name="van Leeuwen W."/>
            <person name="van Belkum A."/>
            <person name="van de Sande W.W."/>
        </authorList>
    </citation>
    <scope>NUCLEOTIDE SEQUENCE [LARGE SCALE GENOMIC DNA]</scope>
    <source>
        <strain evidence="5">mm55</strain>
    </source>
</reference>
<dbReference type="InterPro" id="IPR027417">
    <property type="entry name" value="P-loop_NTPase"/>
</dbReference>
<dbReference type="OrthoDB" id="194358at2759"/>
<feature type="repeat" description="ANK" evidence="2">
    <location>
        <begin position="1069"/>
        <end position="1093"/>
    </location>
</feature>
<dbReference type="SUPFAM" id="SSF53474">
    <property type="entry name" value="alpha/beta-Hydrolases"/>
    <property type="match status" value="1"/>
</dbReference>
<dbReference type="SMART" id="SM00248">
    <property type="entry name" value="ANK"/>
    <property type="match status" value="5"/>
</dbReference>
<keyword evidence="1" id="KW-0677">Repeat</keyword>
<dbReference type="InterPro" id="IPR036770">
    <property type="entry name" value="Ankyrin_rpt-contain_sf"/>
</dbReference>
<protein>
    <submittedName>
        <fullName evidence="4">Ankyrin repeat domain-containing protein 50</fullName>
    </submittedName>
</protein>
<gene>
    <name evidence="4" type="ORF">MMYC01_207700</name>
</gene>
<evidence type="ECO:0000256" key="2">
    <source>
        <dbReference type="PROSITE-ProRule" id="PRU00023"/>
    </source>
</evidence>
<dbReference type="STRING" id="100816.A0A175VU17"/>
<dbReference type="Proteomes" id="UP000078237">
    <property type="component" value="Unassembled WGS sequence"/>
</dbReference>
<name>A0A175VU17_9PEZI</name>
<dbReference type="PROSITE" id="PS50088">
    <property type="entry name" value="ANK_REPEAT"/>
    <property type="match status" value="4"/>
</dbReference>
<evidence type="ECO:0000259" key="3">
    <source>
        <dbReference type="Pfam" id="PF24883"/>
    </source>
</evidence>
<organism evidence="4 5">
    <name type="scientific">Madurella mycetomatis</name>
    <dbReference type="NCBI Taxonomy" id="100816"/>
    <lineage>
        <taxon>Eukaryota</taxon>
        <taxon>Fungi</taxon>
        <taxon>Dikarya</taxon>
        <taxon>Ascomycota</taxon>
        <taxon>Pezizomycotina</taxon>
        <taxon>Sordariomycetes</taxon>
        <taxon>Sordariomycetidae</taxon>
        <taxon>Sordariales</taxon>
        <taxon>Sordariales incertae sedis</taxon>
        <taxon>Madurella</taxon>
    </lineage>
</organism>
<keyword evidence="5" id="KW-1185">Reference proteome</keyword>
<dbReference type="Pfam" id="PF13637">
    <property type="entry name" value="Ank_4"/>
    <property type="match status" value="1"/>
</dbReference>
<dbReference type="InterPro" id="IPR002110">
    <property type="entry name" value="Ankyrin_rpt"/>
</dbReference>
<dbReference type="InterPro" id="IPR029058">
    <property type="entry name" value="AB_hydrolase_fold"/>
</dbReference>
<dbReference type="Pfam" id="PF12796">
    <property type="entry name" value="Ank_2"/>
    <property type="match status" value="1"/>
</dbReference>
<dbReference type="PANTHER" id="PTHR10039">
    <property type="entry name" value="AMELOGENIN"/>
    <property type="match status" value="1"/>
</dbReference>
<dbReference type="InterPro" id="IPR056884">
    <property type="entry name" value="NPHP3-like_N"/>
</dbReference>
<dbReference type="VEuPathDB" id="FungiDB:MMYC01_207700"/>
<dbReference type="EMBL" id="LCTW02000319">
    <property type="protein sequence ID" value="KXX74802.1"/>
    <property type="molecule type" value="Genomic_DNA"/>
</dbReference>
<feature type="non-terminal residue" evidence="4">
    <location>
        <position position="1153"/>
    </location>
</feature>
<dbReference type="Pfam" id="PF00023">
    <property type="entry name" value="Ank"/>
    <property type="match status" value="1"/>
</dbReference>
<accession>A0A175VU17</accession>
<dbReference type="Gene3D" id="3.40.50.300">
    <property type="entry name" value="P-loop containing nucleotide triphosphate hydrolases"/>
    <property type="match status" value="1"/>
</dbReference>
<dbReference type="PANTHER" id="PTHR10039:SF5">
    <property type="entry name" value="NACHT DOMAIN-CONTAINING PROTEIN"/>
    <property type="match status" value="1"/>
</dbReference>
<dbReference type="SUPFAM" id="SSF48403">
    <property type="entry name" value="Ankyrin repeat"/>
    <property type="match status" value="1"/>
</dbReference>
<feature type="domain" description="Nephrocystin 3-like N-terminal" evidence="3">
    <location>
        <begin position="362"/>
        <end position="533"/>
    </location>
</feature>
<evidence type="ECO:0000313" key="5">
    <source>
        <dbReference type="Proteomes" id="UP000078237"/>
    </source>
</evidence>
<evidence type="ECO:0000313" key="4">
    <source>
        <dbReference type="EMBL" id="KXX74802.1"/>
    </source>
</evidence>
<feature type="repeat" description="ANK" evidence="2">
    <location>
        <begin position="1034"/>
        <end position="1066"/>
    </location>
</feature>
<proteinExistence type="predicted"/>
<dbReference type="Gene3D" id="3.40.50.1820">
    <property type="entry name" value="alpha/beta hydrolase"/>
    <property type="match status" value="1"/>
</dbReference>
<dbReference type="Pfam" id="PF24883">
    <property type="entry name" value="NPHP3_N"/>
    <property type="match status" value="1"/>
</dbReference>
<dbReference type="AlphaFoldDB" id="A0A175VU17"/>
<feature type="repeat" description="ANK" evidence="2">
    <location>
        <begin position="1000"/>
        <end position="1024"/>
    </location>
</feature>
<dbReference type="PROSITE" id="PS50297">
    <property type="entry name" value="ANK_REP_REGION"/>
    <property type="match status" value="4"/>
</dbReference>
<comment type="caution">
    <text evidence="4">The sequence shown here is derived from an EMBL/GenBank/DDBJ whole genome shotgun (WGS) entry which is preliminary data.</text>
</comment>
<keyword evidence="2" id="KW-0040">ANK repeat</keyword>
<dbReference type="SUPFAM" id="SSF52540">
    <property type="entry name" value="P-loop containing nucleoside triphosphate hydrolases"/>
    <property type="match status" value="1"/>
</dbReference>
<sequence length="1153" mass="130191">MDRPEGRGAIPPTGLSVVFEPDDPSLDIVFVHGFTGHPERTWTKKVDAIKPRNNDRIAGEFVEPPPKIRRLNPFSTSHFDKGDGVPATYWPRDLLPQTIPSARVLTYGYDTHIRHWVGPPVNRNTVYDISWDFLIALESERRTEPSRPVVFVAHSLGGIIVKEMLRRSRGCHMAQTHLHDIFKSTMGIIFFGTPHAGADPRRFLHRIVERAIKAAGFSVNEQIVNTLLPSSERLRELRHEFGPMAQEQNWIIHSFQEQVGVGLLSNQKVVDDTSSYLNVQDIETTEHIRRNHMEMCRFMGLDDVEYKKVAAALHRITMTVSRKPTAMRQLALSEEQKRELLDSLRFDQIDARQMTIKKAHIQTCKWLLETSEYLDWLNPSKLSEHHGFLWIKGKPGTGKSTLMKFALANARKNMKDSVVISFFFNARGDDLEKSTAGLYRSLLLQLLERLPVFQDVFNSLGLRAWNGGRHQWSIESLKVLFEEVVQGLGEMSVTCFIDALDECDEGQIRDMISFFGHVGELTTKANPPIRFLVCLSSRHYPHITIAKGLGLVLEGHEEHSKDIAKYLNSELKIGRSKLAEQIRTDLQEKASGIFMWVVLVTQILNKEHDGGRIHALRRRLRDIPGDLHELFRDILKRDHHNRGELLLCIQWVLFTRELLRPEQLYFAILSGVEPDVLSEWNPDEITAPDMKRFILNSSKGLAEVTKSKIPTVQFIHESVKDFLLKENGLREIWSDLGGNFKGISHERLKQCCLSYMRIDITTSLKITGSLPLANTKEAGKLRQSANEKFPFLEYATQNVLYHADAAEEGGISQISFLRSFQLPGWIKLDNLFEQKEVRRHTARASFPYILSERDMAALLKTYPSELPWFEVEDERYGLPIFAALATNSNKAVELFVETACSKIQSREILRNLCKQFLGSRKEGFELGRSYTFPRKGSLLSQVAKQGNEAFFALFMASSQADAKDNIGRSLLSYAAERGYETVVRLLLGKGQVDVDTKDNSGRPPLSWAADGGHEAVVRLLLETGRANVDSKDKYSRTPLSWAAGGGHEAVVRLLLETGRAADIDSKDDIGRTPLSWAAYGGHEAVVRLLLETGRANVDSKDKYSRTPLSWAAGGGHEAVVRLLLETGRANVDSKDKYSRTPLSWAAGGGHEAV</sequence>
<evidence type="ECO:0000256" key="1">
    <source>
        <dbReference type="ARBA" id="ARBA00022737"/>
    </source>
</evidence>
<feature type="repeat" description="ANK" evidence="2">
    <location>
        <begin position="1103"/>
        <end position="1127"/>
    </location>
</feature>
<dbReference type="Gene3D" id="1.25.40.20">
    <property type="entry name" value="Ankyrin repeat-containing domain"/>
    <property type="match status" value="2"/>
</dbReference>